<evidence type="ECO:0000313" key="1">
    <source>
        <dbReference type="EMBL" id="MDJ1480075.1"/>
    </source>
</evidence>
<evidence type="ECO:0000313" key="2">
    <source>
        <dbReference type="Proteomes" id="UP001241110"/>
    </source>
</evidence>
<organism evidence="1 2">
    <name type="scientific">Xanthocytophaga flava</name>
    <dbReference type="NCBI Taxonomy" id="3048013"/>
    <lineage>
        <taxon>Bacteria</taxon>
        <taxon>Pseudomonadati</taxon>
        <taxon>Bacteroidota</taxon>
        <taxon>Cytophagia</taxon>
        <taxon>Cytophagales</taxon>
        <taxon>Rhodocytophagaceae</taxon>
        <taxon>Xanthocytophaga</taxon>
    </lineage>
</organism>
<protein>
    <submittedName>
        <fullName evidence="1">Uncharacterized protein</fullName>
    </submittedName>
</protein>
<name>A0AAE3QJN9_9BACT</name>
<dbReference type="Proteomes" id="UP001241110">
    <property type="component" value="Unassembled WGS sequence"/>
</dbReference>
<dbReference type="EMBL" id="JASJOS010000002">
    <property type="protein sequence ID" value="MDJ1480075.1"/>
    <property type="molecule type" value="Genomic_DNA"/>
</dbReference>
<gene>
    <name evidence="1" type="ORF">QNI16_06225</name>
</gene>
<comment type="caution">
    <text evidence="1">The sequence shown here is derived from an EMBL/GenBank/DDBJ whole genome shotgun (WGS) entry which is preliminary data.</text>
</comment>
<reference evidence="1" key="1">
    <citation type="submission" date="2023-05" db="EMBL/GenBank/DDBJ databases">
        <authorList>
            <person name="Zhang X."/>
        </authorList>
    </citation>
    <scope>NUCLEOTIDE SEQUENCE</scope>
    <source>
        <strain evidence="1">YF14B1</strain>
    </source>
</reference>
<accession>A0AAE3QJN9</accession>
<proteinExistence type="predicted"/>
<dbReference type="AlphaFoldDB" id="A0AAE3QJN9"/>
<sequence length="69" mass="8628">MPPEGMFYEDLIEEYIFNRLNITQRTQFEETLEHNVDLQFEFKWQLEIIQCLQFYRKQQLKHRLDSVIC</sequence>